<evidence type="ECO:0000256" key="1">
    <source>
        <dbReference type="SAM" id="MobiDB-lite"/>
    </source>
</evidence>
<dbReference type="AlphaFoldDB" id="A0A0C9TNT0"/>
<evidence type="ECO:0000313" key="2">
    <source>
        <dbReference type="EMBL" id="KIJ23549.1"/>
    </source>
</evidence>
<protein>
    <submittedName>
        <fullName evidence="2">Uncharacterized protein</fullName>
    </submittedName>
</protein>
<accession>A0A0C9TNT0</accession>
<keyword evidence="3" id="KW-1185">Reference proteome</keyword>
<sequence>MEKKMNLKGKGKEVVDENREEMMTQMKKDGLEFLSLCVLTLLHAIFSSPSSANGDDCYGSKETFVMNSKVFKDRSKEFFESLDSQNSRIRGYWSWATTAIQESILAKYLRTQTAGSLALTAQYGRRNLPELTSAGSQVPSSAALTHKGDLSTAVAPGVPPGIRTSTQLGVRKQ</sequence>
<name>A0A0C9TNT0_SPHS4</name>
<feature type="region of interest" description="Disordered" evidence="1">
    <location>
        <begin position="149"/>
        <end position="173"/>
    </location>
</feature>
<gene>
    <name evidence="2" type="ORF">M422DRAFT_275852</name>
</gene>
<dbReference type="Proteomes" id="UP000054279">
    <property type="component" value="Unassembled WGS sequence"/>
</dbReference>
<feature type="compositionally biased region" description="Polar residues" evidence="1">
    <location>
        <begin position="163"/>
        <end position="173"/>
    </location>
</feature>
<reference evidence="2 3" key="1">
    <citation type="submission" date="2014-06" db="EMBL/GenBank/DDBJ databases">
        <title>Evolutionary Origins and Diversification of the Mycorrhizal Mutualists.</title>
        <authorList>
            <consortium name="DOE Joint Genome Institute"/>
            <consortium name="Mycorrhizal Genomics Consortium"/>
            <person name="Kohler A."/>
            <person name="Kuo A."/>
            <person name="Nagy L.G."/>
            <person name="Floudas D."/>
            <person name="Copeland A."/>
            <person name="Barry K.W."/>
            <person name="Cichocki N."/>
            <person name="Veneault-Fourrey C."/>
            <person name="LaButti K."/>
            <person name="Lindquist E.A."/>
            <person name="Lipzen A."/>
            <person name="Lundell T."/>
            <person name="Morin E."/>
            <person name="Murat C."/>
            <person name="Riley R."/>
            <person name="Ohm R."/>
            <person name="Sun H."/>
            <person name="Tunlid A."/>
            <person name="Henrissat B."/>
            <person name="Grigoriev I.V."/>
            <person name="Hibbett D.S."/>
            <person name="Martin F."/>
        </authorList>
    </citation>
    <scope>NUCLEOTIDE SEQUENCE [LARGE SCALE GENOMIC DNA]</scope>
    <source>
        <strain evidence="2 3">SS14</strain>
    </source>
</reference>
<dbReference type="EMBL" id="KN837641">
    <property type="protein sequence ID" value="KIJ23549.1"/>
    <property type="molecule type" value="Genomic_DNA"/>
</dbReference>
<dbReference type="HOGENOM" id="CLU_1548603_0_0_1"/>
<organism evidence="2 3">
    <name type="scientific">Sphaerobolus stellatus (strain SS14)</name>
    <dbReference type="NCBI Taxonomy" id="990650"/>
    <lineage>
        <taxon>Eukaryota</taxon>
        <taxon>Fungi</taxon>
        <taxon>Dikarya</taxon>
        <taxon>Basidiomycota</taxon>
        <taxon>Agaricomycotina</taxon>
        <taxon>Agaricomycetes</taxon>
        <taxon>Phallomycetidae</taxon>
        <taxon>Geastrales</taxon>
        <taxon>Sphaerobolaceae</taxon>
        <taxon>Sphaerobolus</taxon>
    </lineage>
</organism>
<evidence type="ECO:0000313" key="3">
    <source>
        <dbReference type="Proteomes" id="UP000054279"/>
    </source>
</evidence>
<proteinExistence type="predicted"/>